<organism evidence="7 8">
    <name type="scientific">Candidatus Shapirobacteria bacterium CG07_land_8_20_14_0_80_39_12</name>
    <dbReference type="NCBI Taxonomy" id="1974480"/>
    <lineage>
        <taxon>Bacteria</taxon>
        <taxon>Candidatus Shapironibacteriota</taxon>
    </lineage>
</organism>
<dbReference type="CDD" id="cd05198">
    <property type="entry name" value="formate_dh_like"/>
    <property type="match status" value="1"/>
</dbReference>
<dbReference type="GO" id="GO:0051287">
    <property type="term" value="F:NAD binding"/>
    <property type="evidence" value="ECO:0007669"/>
    <property type="project" value="InterPro"/>
</dbReference>
<sequence>MKFKKILIIGFDENSLAKEYWQRIDKLTDKKVFLPTESKELQKHLSNTDCLLVSLGVKVDKKMIDQAPNLKYIGVLATGYGKIDVSYAAKKGIMVCNIPGYSTEGVAEFAFAVILEHIREIERGKKQAREGNYSESTFFGVYEIKDKIFGVIGLGRIGSRIAEIAHDGFGAKVRYWSRTRKKELEKKGMKYQELNSLLKECDFLSLNLAYNKETESFLNSQRIKLIKPGAVVINLAPMELVDIKALEQRLKVGEITFILDHSDELSPTDAQRLSKYKNCILYPPIAYTTKEATATKQEIFVSNLENFLKGKSTNKVN</sequence>
<dbReference type="AlphaFoldDB" id="A0A2M6YQ28"/>
<dbReference type="Pfam" id="PF02826">
    <property type="entry name" value="2-Hacid_dh_C"/>
    <property type="match status" value="1"/>
</dbReference>
<reference evidence="8" key="1">
    <citation type="submission" date="2017-09" db="EMBL/GenBank/DDBJ databases">
        <title>Depth-based differentiation of microbial function through sediment-hosted aquifers and enrichment of novel symbionts in the deep terrestrial subsurface.</title>
        <authorList>
            <person name="Probst A.J."/>
            <person name="Ladd B."/>
            <person name="Jarett J.K."/>
            <person name="Geller-Mcgrath D.E."/>
            <person name="Sieber C.M.K."/>
            <person name="Emerson J.B."/>
            <person name="Anantharaman K."/>
            <person name="Thomas B.C."/>
            <person name="Malmstrom R."/>
            <person name="Stieglmeier M."/>
            <person name="Klingl A."/>
            <person name="Woyke T."/>
            <person name="Ryan C.M."/>
            <person name="Banfield J.F."/>
        </authorList>
    </citation>
    <scope>NUCLEOTIDE SEQUENCE [LARGE SCALE GENOMIC DNA]</scope>
</reference>
<gene>
    <name evidence="7" type="ORF">COT04_01300</name>
</gene>
<dbReference type="Gene3D" id="3.40.50.720">
    <property type="entry name" value="NAD(P)-binding Rossmann-like Domain"/>
    <property type="match status" value="2"/>
</dbReference>
<name>A0A2M6YQ28_9BACT</name>
<evidence type="ECO:0000259" key="5">
    <source>
        <dbReference type="Pfam" id="PF00389"/>
    </source>
</evidence>
<protein>
    <recommendedName>
        <fullName evidence="9">Hydroxyacid dehydrogenase</fullName>
    </recommendedName>
</protein>
<dbReference type="PANTHER" id="PTHR43761:SF1">
    <property type="entry name" value="D-ISOMER SPECIFIC 2-HYDROXYACID DEHYDROGENASE CATALYTIC DOMAIN-CONTAINING PROTEIN-RELATED"/>
    <property type="match status" value="1"/>
</dbReference>
<evidence type="ECO:0000259" key="6">
    <source>
        <dbReference type="Pfam" id="PF02826"/>
    </source>
</evidence>
<accession>A0A2M6YQ28</accession>
<dbReference type="InterPro" id="IPR006140">
    <property type="entry name" value="D-isomer_DH_NAD-bd"/>
</dbReference>
<feature type="domain" description="D-isomer specific 2-hydroxyacid dehydrogenase catalytic" evidence="5">
    <location>
        <begin position="19"/>
        <end position="316"/>
    </location>
</feature>
<evidence type="ECO:0000256" key="2">
    <source>
        <dbReference type="ARBA" id="ARBA00023002"/>
    </source>
</evidence>
<dbReference type="InterPro" id="IPR036291">
    <property type="entry name" value="NAD(P)-bd_dom_sf"/>
</dbReference>
<evidence type="ECO:0008006" key="9">
    <source>
        <dbReference type="Google" id="ProtNLM"/>
    </source>
</evidence>
<dbReference type="GO" id="GO:0016616">
    <property type="term" value="F:oxidoreductase activity, acting on the CH-OH group of donors, NAD or NADP as acceptor"/>
    <property type="evidence" value="ECO:0007669"/>
    <property type="project" value="InterPro"/>
</dbReference>
<dbReference type="Pfam" id="PF00389">
    <property type="entry name" value="2-Hacid_dh"/>
    <property type="match status" value="1"/>
</dbReference>
<feature type="domain" description="D-isomer specific 2-hydroxyacid dehydrogenase NAD-binding" evidence="6">
    <location>
        <begin position="111"/>
        <end position="285"/>
    </location>
</feature>
<comment type="caution">
    <text evidence="7">The sequence shown here is derived from an EMBL/GenBank/DDBJ whole genome shotgun (WGS) entry which is preliminary data.</text>
</comment>
<dbReference type="PANTHER" id="PTHR43761">
    <property type="entry name" value="D-ISOMER SPECIFIC 2-HYDROXYACID DEHYDROGENASE FAMILY PROTEIN (AFU_ORTHOLOGUE AFUA_1G13630)"/>
    <property type="match status" value="1"/>
</dbReference>
<proteinExistence type="inferred from homology"/>
<dbReference type="InterPro" id="IPR006139">
    <property type="entry name" value="D-isomer_2_OHA_DH_cat_dom"/>
</dbReference>
<evidence type="ECO:0000313" key="8">
    <source>
        <dbReference type="Proteomes" id="UP000229559"/>
    </source>
</evidence>
<keyword evidence="2 4" id="KW-0560">Oxidoreductase</keyword>
<evidence type="ECO:0000313" key="7">
    <source>
        <dbReference type="EMBL" id="PIU33200.1"/>
    </source>
</evidence>
<evidence type="ECO:0000256" key="3">
    <source>
        <dbReference type="ARBA" id="ARBA00023027"/>
    </source>
</evidence>
<dbReference type="SUPFAM" id="SSF52283">
    <property type="entry name" value="Formate/glycerate dehydrogenase catalytic domain-like"/>
    <property type="match status" value="1"/>
</dbReference>
<dbReference type="SUPFAM" id="SSF51735">
    <property type="entry name" value="NAD(P)-binding Rossmann-fold domains"/>
    <property type="match status" value="1"/>
</dbReference>
<dbReference type="EMBL" id="PEXA01000041">
    <property type="protein sequence ID" value="PIU33200.1"/>
    <property type="molecule type" value="Genomic_DNA"/>
</dbReference>
<keyword evidence="3" id="KW-0520">NAD</keyword>
<comment type="similarity">
    <text evidence="1 4">Belongs to the D-isomer specific 2-hydroxyacid dehydrogenase family.</text>
</comment>
<evidence type="ECO:0000256" key="1">
    <source>
        <dbReference type="ARBA" id="ARBA00005854"/>
    </source>
</evidence>
<dbReference type="Proteomes" id="UP000229559">
    <property type="component" value="Unassembled WGS sequence"/>
</dbReference>
<evidence type="ECO:0000256" key="4">
    <source>
        <dbReference type="RuleBase" id="RU003719"/>
    </source>
</evidence>
<dbReference type="InterPro" id="IPR050418">
    <property type="entry name" value="D-iso_2-hydroxyacid_DH_PdxB"/>
</dbReference>